<dbReference type="EMBL" id="CBTN010000044">
    <property type="protein sequence ID" value="CDH57191.1"/>
    <property type="molecule type" value="Genomic_DNA"/>
</dbReference>
<keyword evidence="1" id="KW-0732">Signal</keyword>
<name>A0A068S7G3_9FUNG</name>
<dbReference type="OrthoDB" id="2340857at2759"/>
<evidence type="ECO:0000313" key="3">
    <source>
        <dbReference type="Proteomes" id="UP000027586"/>
    </source>
</evidence>
<dbReference type="VEuPathDB" id="FungiDB:LCOR_08164.1"/>
<feature type="signal peptide" evidence="1">
    <location>
        <begin position="1"/>
        <end position="22"/>
    </location>
</feature>
<keyword evidence="3" id="KW-1185">Reference proteome</keyword>
<protein>
    <submittedName>
        <fullName evidence="2">Uncharacterized protein</fullName>
    </submittedName>
</protein>
<proteinExistence type="predicted"/>
<evidence type="ECO:0000313" key="2">
    <source>
        <dbReference type="EMBL" id="CDH57191.1"/>
    </source>
</evidence>
<reference evidence="2" key="1">
    <citation type="submission" date="2013-08" db="EMBL/GenBank/DDBJ databases">
        <title>Gene expansion shapes genome architecture in the human pathogen Lichtheimia corymbifera: an evolutionary genomics analysis in the ancient terrestrial Mucorales (Mucoromycotina).</title>
        <authorList>
            <person name="Schwartze V.U."/>
            <person name="Winter S."/>
            <person name="Shelest E."/>
            <person name="Marcet-Houben M."/>
            <person name="Horn F."/>
            <person name="Wehner S."/>
            <person name="Hoffmann K."/>
            <person name="Riege K."/>
            <person name="Sammeth M."/>
            <person name="Nowrousian M."/>
            <person name="Valiante V."/>
            <person name="Linde J."/>
            <person name="Jacobsen I.D."/>
            <person name="Marz M."/>
            <person name="Brakhage A.A."/>
            <person name="Gabaldon T."/>
            <person name="Bocker S."/>
            <person name="Voigt K."/>
        </authorList>
    </citation>
    <scope>NUCLEOTIDE SEQUENCE [LARGE SCALE GENOMIC DNA]</scope>
    <source>
        <strain evidence="2">FSU 9682</strain>
    </source>
</reference>
<evidence type="ECO:0000256" key="1">
    <source>
        <dbReference type="SAM" id="SignalP"/>
    </source>
</evidence>
<comment type="caution">
    <text evidence="2">The sequence shown here is derived from an EMBL/GenBank/DDBJ whole genome shotgun (WGS) entry which is preliminary data.</text>
</comment>
<dbReference type="AlphaFoldDB" id="A0A068S7G3"/>
<feature type="chain" id="PRO_5001655575" evidence="1">
    <location>
        <begin position="23"/>
        <end position="289"/>
    </location>
</feature>
<gene>
    <name evidence="2" type="ORF">LCOR_08164.1</name>
</gene>
<dbReference type="Proteomes" id="UP000027586">
    <property type="component" value="Unassembled WGS sequence"/>
</dbReference>
<organism evidence="2 3">
    <name type="scientific">Lichtheimia corymbifera JMRC:FSU:9682</name>
    <dbReference type="NCBI Taxonomy" id="1263082"/>
    <lineage>
        <taxon>Eukaryota</taxon>
        <taxon>Fungi</taxon>
        <taxon>Fungi incertae sedis</taxon>
        <taxon>Mucoromycota</taxon>
        <taxon>Mucoromycotina</taxon>
        <taxon>Mucoromycetes</taxon>
        <taxon>Mucorales</taxon>
        <taxon>Lichtheimiaceae</taxon>
        <taxon>Lichtheimia</taxon>
    </lineage>
</organism>
<sequence>MKFSLAATSALLLTTLATLARGDEYAKAIKEWCHDLEVVAPNEESVVVAGGLAKVTVTRQPDERKKTITGLDLYSVSEGGEAKYIQNVWEGKFPLNKQASISDTVPANATAGLYYYRVWVTNDLNGMHGPDCLETSHTFRVTSGVHKDAAGMSYYTESLDDIQFYRPEYFKGCFGLKVTTPAKGATVKLNKHVSISASRDKTSQAATLKKVDLYKSVSDNEAKFIETVWEGEEDFTDEINVKDHFVLDDEHIDHDATYYYTLSISSNKAKEGDEDCTFHSEGFKIEKSD</sequence>
<accession>A0A068S7G3</accession>